<evidence type="ECO:0008006" key="7">
    <source>
        <dbReference type="Google" id="ProtNLM"/>
    </source>
</evidence>
<dbReference type="Proteomes" id="UP000030377">
    <property type="component" value="Unassembled WGS sequence"/>
</dbReference>
<proteinExistence type="predicted"/>
<feature type="region of interest" description="Disordered" evidence="1">
    <location>
        <begin position="61"/>
        <end position="82"/>
    </location>
</feature>
<sequence length="226" mass="23964">MNDVDPNNITQFAPNRDKGPSKDLKEQIGEAGAEMKQRAGDAFQATADLARDKFSEAADAAKGVTEGTVDQIQSQAREQQRTGADFVERLAGNMREAGRAFESDVPFAARGIGSAADYVEEAAQKIRDGSFRDLVEGATDFAKRQPAAFLGISVLAGFAAVRFLKASGEQSSSSKRSGTADKSSSEDAHKSRDAPFSAREETWPQGSARPGPSSQQTSSSQGNTVP</sequence>
<feature type="region of interest" description="Disordered" evidence="1">
    <location>
        <begin position="167"/>
        <end position="226"/>
    </location>
</feature>
<feature type="region of interest" description="Disordered" evidence="1">
    <location>
        <begin position="1"/>
        <end position="26"/>
    </location>
</feature>
<dbReference type="EMBL" id="JRPN01000031">
    <property type="protein sequence ID" value="KGT74490.1"/>
    <property type="molecule type" value="Genomic_DNA"/>
</dbReference>
<feature type="compositionally biased region" description="Basic and acidic residues" evidence="1">
    <location>
        <begin position="15"/>
        <end position="26"/>
    </location>
</feature>
<dbReference type="RefSeq" id="WP_039147013.1">
    <property type="nucleotide sequence ID" value="NZ_CP017637.1"/>
</dbReference>
<organism evidence="4 5">
    <name type="scientific">Bradyrhizobium japonicum</name>
    <dbReference type="NCBI Taxonomy" id="375"/>
    <lineage>
        <taxon>Bacteria</taxon>
        <taxon>Pseudomonadati</taxon>
        <taxon>Pseudomonadota</taxon>
        <taxon>Alphaproteobacteria</taxon>
        <taxon>Hyphomicrobiales</taxon>
        <taxon>Nitrobacteraceae</taxon>
        <taxon>Bradyrhizobium</taxon>
    </lineage>
</organism>
<feature type="compositionally biased region" description="Basic and acidic residues" evidence="1">
    <location>
        <begin position="183"/>
        <end position="202"/>
    </location>
</feature>
<name>A0A0A3XJM2_BRAJP</name>
<dbReference type="EMBL" id="CP017637">
    <property type="protein sequence ID" value="APG09855.1"/>
    <property type="molecule type" value="Genomic_DNA"/>
</dbReference>
<dbReference type="AlphaFoldDB" id="A0A0A3XJM2"/>
<accession>A0A0A3XJM2</accession>
<evidence type="ECO:0000256" key="1">
    <source>
        <dbReference type="SAM" id="MobiDB-lite"/>
    </source>
</evidence>
<evidence type="ECO:0000313" key="5">
    <source>
        <dbReference type="Proteomes" id="UP000030377"/>
    </source>
</evidence>
<dbReference type="EMBL" id="CP017637">
    <property type="protein sequence ID" value="APG09604.1"/>
    <property type="molecule type" value="Genomic_DNA"/>
</dbReference>
<feature type="compositionally biased region" description="Polar residues" evidence="1">
    <location>
        <begin position="1"/>
        <end position="13"/>
    </location>
</feature>
<protein>
    <recommendedName>
        <fullName evidence="7">Nutrient deprivation-induced protein</fullName>
    </recommendedName>
</protein>
<gene>
    <name evidence="2" type="ORF">BKD09_14775</name>
    <name evidence="3" type="ORF">BKD09_16080</name>
    <name evidence="4" type="ORF">MA20_38575</name>
</gene>
<reference evidence="2 6" key="2">
    <citation type="submission" date="2016-11" db="EMBL/GenBank/DDBJ databases">
        <title>Complete Genome Sequence of Bradyrhizobium sp. strain J5, an isolated from soybean nodule in Hokkaido.</title>
        <authorList>
            <person name="Kanehara K."/>
        </authorList>
    </citation>
    <scope>NUCLEOTIDE SEQUENCE [LARGE SCALE GENOMIC DNA]</scope>
    <source>
        <strain evidence="2 6">J5</strain>
    </source>
</reference>
<dbReference type="OrthoDB" id="7889162at2"/>
<dbReference type="Proteomes" id="UP000181962">
    <property type="component" value="Chromosome"/>
</dbReference>
<evidence type="ECO:0000313" key="3">
    <source>
        <dbReference type="EMBL" id="APG09855.1"/>
    </source>
</evidence>
<feature type="compositionally biased region" description="Polar residues" evidence="1">
    <location>
        <begin position="68"/>
        <end position="77"/>
    </location>
</feature>
<evidence type="ECO:0000313" key="2">
    <source>
        <dbReference type="EMBL" id="APG09604.1"/>
    </source>
</evidence>
<feature type="compositionally biased region" description="Low complexity" evidence="1">
    <location>
        <begin position="213"/>
        <end position="226"/>
    </location>
</feature>
<evidence type="ECO:0000313" key="6">
    <source>
        <dbReference type="Proteomes" id="UP000181962"/>
    </source>
</evidence>
<reference evidence="4 5" key="1">
    <citation type="submission" date="2014-09" db="EMBL/GenBank/DDBJ databases">
        <title>Draft genome of Bradyrhizobium japonicum Is-34.</title>
        <authorList>
            <person name="Tsurumaru H."/>
            <person name="Yamakawa T."/>
            <person name="Hashimoto S."/>
            <person name="Okizaki K."/>
            <person name="Kanesaki Y."/>
            <person name="Yoshikawa H."/>
            <person name="Yajima S."/>
        </authorList>
    </citation>
    <scope>NUCLEOTIDE SEQUENCE [LARGE SCALE GENOMIC DNA]</scope>
    <source>
        <strain evidence="4 5">Is-34</strain>
    </source>
</reference>
<feature type="compositionally biased region" description="Low complexity" evidence="1">
    <location>
        <begin position="167"/>
        <end position="177"/>
    </location>
</feature>
<evidence type="ECO:0000313" key="4">
    <source>
        <dbReference type="EMBL" id="KGT74490.1"/>
    </source>
</evidence>
<dbReference type="STRING" id="375.BKD09_RS14775"/>